<feature type="domain" description="PCI" evidence="1">
    <location>
        <begin position="146"/>
        <end position="211"/>
    </location>
</feature>
<accession>A0A3P6AJ80</accession>
<evidence type="ECO:0000313" key="3">
    <source>
        <dbReference type="EMBL" id="VDC93866.1"/>
    </source>
</evidence>
<dbReference type="EMBL" id="LR031872">
    <property type="protein sequence ID" value="VDC93866.1"/>
    <property type="molecule type" value="Genomic_DNA"/>
</dbReference>
<proteinExistence type="predicted"/>
<dbReference type="InterPro" id="IPR000717">
    <property type="entry name" value="PCI_dom"/>
</dbReference>
<name>A0A3P6AJ80_BRAOL</name>
<dbReference type="Gene3D" id="1.25.40.570">
    <property type="match status" value="2"/>
</dbReference>
<protein>
    <recommendedName>
        <fullName evidence="4">PCI domain-containing protein</fullName>
    </recommendedName>
</protein>
<feature type="domain" description="26S proteasome regulatory subunit Rpn7 N-terminal" evidence="2">
    <location>
        <begin position="3"/>
        <end position="108"/>
    </location>
</feature>
<evidence type="ECO:0008006" key="4">
    <source>
        <dbReference type="Google" id="ProtNLM"/>
    </source>
</evidence>
<dbReference type="Pfam" id="PF01399">
    <property type="entry name" value="PCI"/>
    <property type="match status" value="2"/>
</dbReference>
<evidence type="ECO:0000259" key="1">
    <source>
        <dbReference type="Pfam" id="PF01399"/>
    </source>
</evidence>
<dbReference type="Pfam" id="PF10602">
    <property type="entry name" value="RPN7"/>
    <property type="match status" value="1"/>
</dbReference>
<dbReference type="SUPFAM" id="SSF48452">
    <property type="entry name" value="TPR-like"/>
    <property type="match status" value="1"/>
</dbReference>
<gene>
    <name evidence="3" type="ORF">BOLC3T17208H</name>
</gene>
<reference evidence="3" key="1">
    <citation type="submission" date="2018-11" db="EMBL/GenBank/DDBJ databases">
        <authorList>
            <consortium name="Genoscope - CEA"/>
            <person name="William W."/>
        </authorList>
    </citation>
    <scope>NUCLEOTIDE SEQUENCE</scope>
</reference>
<dbReference type="AlphaFoldDB" id="A0A3P6AJ80"/>
<dbReference type="InterPro" id="IPR011990">
    <property type="entry name" value="TPR-like_helical_dom_sf"/>
</dbReference>
<dbReference type="InterPro" id="IPR045135">
    <property type="entry name" value="Rpn7_N"/>
</dbReference>
<evidence type="ECO:0000259" key="2">
    <source>
        <dbReference type="Pfam" id="PF10602"/>
    </source>
</evidence>
<dbReference type="SMART" id="SM00753">
    <property type="entry name" value="PAM"/>
    <property type="match status" value="1"/>
</dbReference>
<sequence length="584" mass="67566">MVNQRIDSNMKLILVSLKRGKLEDVLKWVNETRTRHGPLESIVAAQVACAHALSHMGLREYKSAALEFLDVDCVALGDTFDQVILPHDVATYGGLCALATYDRSEIQQRVFENDHTWRALGLAPEIRKIIEDFHRGRYAACLEHLETIKKALLLDMYVSRHVEWLLGQIREKALLEYARPFASLRMSTMASQFRSSVPDLEEELMALNKKNKLEFANVVSIDPQNAKWCFKAYRQMVKIYCRLGEYEKMMDASRKMLKYIKGKYQGDSVYRFLQSLHLDLNRLQKLYEITVEALEENKNQYMTVWFRTCLELCNVLFENRQYTPISKILNGLHKYCQKEDGTSDEDKTRDLRKVYAVEFQLYTETDDNINQKMQELYRKALAIKPDARVHIDHKTIGLLHECGGKMYMAERQWTEASVAFRAAFTNYCKDNNQRYIKCLKFDLLASMMGSNLAPFDTLISEGKWSEFGLALGICANHPEILALKASIDAYQNQDFEEFERALKSNLEHDTIISRCMQDMLQKMRTQAILNLLEPCTTKKIGISFISTKLGVTEDEAMELLRLLILNNGVHWLVDEVEGYVVRVD</sequence>
<organism evidence="3">
    <name type="scientific">Brassica oleracea</name>
    <name type="common">Wild cabbage</name>
    <dbReference type="NCBI Taxonomy" id="3712"/>
    <lineage>
        <taxon>Eukaryota</taxon>
        <taxon>Viridiplantae</taxon>
        <taxon>Streptophyta</taxon>
        <taxon>Embryophyta</taxon>
        <taxon>Tracheophyta</taxon>
        <taxon>Spermatophyta</taxon>
        <taxon>Magnoliopsida</taxon>
        <taxon>eudicotyledons</taxon>
        <taxon>Gunneridae</taxon>
        <taxon>Pentapetalae</taxon>
        <taxon>rosids</taxon>
        <taxon>malvids</taxon>
        <taxon>Brassicales</taxon>
        <taxon>Brassicaceae</taxon>
        <taxon>Brassiceae</taxon>
        <taxon>Brassica</taxon>
    </lineage>
</organism>
<feature type="domain" description="PCI" evidence="1">
    <location>
        <begin position="502"/>
        <end position="581"/>
    </location>
</feature>
<dbReference type="PANTHER" id="PTHR10678">
    <property type="entry name" value="26S PROTEASOME NON-ATPASE REGULATORY SUBUNIT 11/COP9 SIGNALOSOME COMPLEX SUBUNIT 2"/>
    <property type="match status" value="1"/>
</dbReference>
<dbReference type="InterPro" id="IPR050871">
    <property type="entry name" value="26S_Proteasome/COP9_Components"/>
</dbReference>